<dbReference type="Gene3D" id="3.50.30.50">
    <property type="entry name" value="Putative cyclase"/>
    <property type="match status" value="1"/>
</dbReference>
<evidence type="ECO:0008006" key="2">
    <source>
        <dbReference type="Google" id="ProtNLM"/>
    </source>
</evidence>
<reference evidence="1" key="1">
    <citation type="submission" date="2019-08" db="EMBL/GenBank/DDBJ databases">
        <authorList>
            <person name="Kucharzyk K."/>
            <person name="Murdoch R.W."/>
            <person name="Higgins S."/>
            <person name="Loffler F."/>
        </authorList>
    </citation>
    <scope>NUCLEOTIDE SEQUENCE</scope>
</reference>
<dbReference type="EMBL" id="VSSQ01094013">
    <property type="protein sequence ID" value="MPN38650.1"/>
    <property type="molecule type" value="Genomic_DNA"/>
</dbReference>
<dbReference type="AlphaFoldDB" id="A0A645HIT0"/>
<dbReference type="InterPro" id="IPR037175">
    <property type="entry name" value="KFase_sf"/>
</dbReference>
<organism evidence="1">
    <name type="scientific">bioreactor metagenome</name>
    <dbReference type="NCBI Taxonomy" id="1076179"/>
    <lineage>
        <taxon>unclassified sequences</taxon>
        <taxon>metagenomes</taxon>
        <taxon>ecological metagenomes</taxon>
    </lineage>
</organism>
<dbReference type="SUPFAM" id="SSF102198">
    <property type="entry name" value="Putative cyclase"/>
    <property type="match status" value="1"/>
</dbReference>
<name>A0A645HIT0_9ZZZZ</name>
<dbReference type="GO" id="GO:0004061">
    <property type="term" value="F:arylformamidase activity"/>
    <property type="evidence" value="ECO:0007669"/>
    <property type="project" value="InterPro"/>
</dbReference>
<dbReference type="GO" id="GO:0019441">
    <property type="term" value="P:L-tryptophan catabolic process to kynurenine"/>
    <property type="evidence" value="ECO:0007669"/>
    <property type="project" value="InterPro"/>
</dbReference>
<proteinExistence type="predicted"/>
<accession>A0A645HIT0</accession>
<evidence type="ECO:0000313" key="1">
    <source>
        <dbReference type="EMBL" id="MPN38650.1"/>
    </source>
</evidence>
<sequence length="73" mass="8006">MGSDTIACDQAVADGKASFSYGHEIYWLPNKILMMESLINLDDLPFFSYFIALPLKIKNGSGSPIRPIALVEA</sequence>
<protein>
    <recommendedName>
        <fullName evidence="2">Kynurenine formamidase</fullName>
    </recommendedName>
</protein>
<gene>
    <name evidence="1" type="ORF">SDC9_186174</name>
</gene>
<comment type="caution">
    <text evidence="1">The sequence shown here is derived from an EMBL/GenBank/DDBJ whole genome shotgun (WGS) entry which is preliminary data.</text>
</comment>